<dbReference type="Pfam" id="PF13365">
    <property type="entry name" value="Trypsin_2"/>
    <property type="match status" value="1"/>
</dbReference>
<dbReference type="Proteomes" id="UP000242957">
    <property type="component" value="Unassembled WGS sequence"/>
</dbReference>
<dbReference type="InterPro" id="IPR009003">
    <property type="entry name" value="Peptidase_S1_PA"/>
</dbReference>
<dbReference type="AlphaFoldDB" id="A0A1H0BIV4"/>
<proteinExistence type="predicted"/>
<dbReference type="EMBL" id="FNIJ01000003">
    <property type="protein sequence ID" value="SDN45556.1"/>
    <property type="molecule type" value="Genomic_DNA"/>
</dbReference>
<dbReference type="RefSeq" id="WP_245726102.1">
    <property type="nucleotide sequence ID" value="NZ_FNIJ01000003.1"/>
</dbReference>
<dbReference type="STRING" id="198616.SAMN05216193_10385"/>
<organism evidence="1 2">
    <name type="scientific">Pseudomonas jinjuensis</name>
    <dbReference type="NCBI Taxonomy" id="198616"/>
    <lineage>
        <taxon>Bacteria</taxon>
        <taxon>Pseudomonadati</taxon>
        <taxon>Pseudomonadota</taxon>
        <taxon>Gammaproteobacteria</taxon>
        <taxon>Pseudomonadales</taxon>
        <taxon>Pseudomonadaceae</taxon>
        <taxon>Pseudomonas</taxon>
    </lineage>
</organism>
<accession>A0A1H0BIV4</accession>
<evidence type="ECO:0000313" key="2">
    <source>
        <dbReference type="Proteomes" id="UP000242957"/>
    </source>
</evidence>
<protein>
    <submittedName>
        <fullName evidence="1">Trypsin-like peptidase domain-containing protein</fullName>
    </submittedName>
</protein>
<reference evidence="2" key="1">
    <citation type="submission" date="2016-10" db="EMBL/GenBank/DDBJ databases">
        <authorList>
            <person name="Varghese N."/>
            <person name="Submissions S."/>
        </authorList>
    </citation>
    <scope>NUCLEOTIDE SEQUENCE [LARGE SCALE GENOMIC DNA]</scope>
    <source>
        <strain evidence="2">JCM 21621</strain>
    </source>
</reference>
<dbReference type="Gene3D" id="2.40.10.10">
    <property type="entry name" value="Trypsin-like serine proteases"/>
    <property type="match status" value="1"/>
</dbReference>
<sequence>MRRVMAVCFMGVICAGCNGLVRPDVDGATGASYFRVFSGFPLPYFFMASAVQWNEDYAVTVRHATLVPGKVHSCSTGCDLVFIRHSCDCRIPRWRTPRAGERITAAGAGPYLLGVQGTGRVYAVPFINTDESGGERYAIHDAPLAKGMSGGPVIAGDGSVVGINIGIYSMTLNEIDNPGVKSAKRISIFIPYAVIQREWDILYSRLPPESRPKLAASPPDI</sequence>
<keyword evidence="2" id="KW-1185">Reference proteome</keyword>
<gene>
    <name evidence="1" type="ORF">SAMN05216193_10385</name>
</gene>
<dbReference type="SUPFAM" id="SSF50494">
    <property type="entry name" value="Trypsin-like serine proteases"/>
    <property type="match status" value="1"/>
</dbReference>
<name>A0A1H0BIV4_9PSED</name>
<dbReference type="InterPro" id="IPR043504">
    <property type="entry name" value="Peptidase_S1_PA_chymotrypsin"/>
</dbReference>
<evidence type="ECO:0000313" key="1">
    <source>
        <dbReference type="EMBL" id="SDN45556.1"/>
    </source>
</evidence>